<dbReference type="AlphaFoldDB" id="A0A9W9ESI3"/>
<keyword evidence="2" id="KW-1185">Reference proteome</keyword>
<reference evidence="1" key="1">
    <citation type="submission" date="2022-11" db="EMBL/GenBank/DDBJ databases">
        <authorList>
            <person name="Petersen C."/>
        </authorList>
    </citation>
    <scope>NUCLEOTIDE SEQUENCE</scope>
    <source>
        <strain evidence="1">IBT 30069</strain>
    </source>
</reference>
<accession>A0A9W9ESI3</accession>
<proteinExistence type="predicted"/>
<reference evidence="1" key="2">
    <citation type="journal article" date="2023" name="IMA Fungus">
        <title>Comparative genomic study of the Penicillium genus elucidates a diverse pangenome and 15 lateral gene transfer events.</title>
        <authorList>
            <person name="Petersen C."/>
            <person name="Sorensen T."/>
            <person name="Nielsen M.R."/>
            <person name="Sondergaard T.E."/>
            <person name="Sorensen J.L."/>
            <person name="Fitzpatrick D.A."/>
            <person name="Frisvad J.C."/>
            <person name="Nielsen K.L."/>
        </authorList>
    </citation>
    <scope>NUCLEOTIDE SEQUENCE</scope>
    <source>
        <strain evidence="1">IBT 30069</strain>
    </source>
</reference>
<dbReference type="OrthoDB" id="4207132at2759"/>
<dbReference type="Proteomes" id="UP001149165">
    <property type="component" value="Unassembled WGS sequence"/>
</dbReference>
<dbReference type="EMBL" id="JAPQKH010000007">
    <property type="protein sequence ID" value="KAJ5087187.1"/>
    <property type="molecule type" value="Genomic_DNA"/>
</dbReference>
<evidence type="ECO:0000313" key="1">
    <source>
        <dbReference type="EMBL" id="KAJ5087187.1"/>
    </source>
</evidence>
<gene>
    <name evidence="1" type="ORF">N7456_010803</name>
</gene>
<evidence type="ECO:0000313" key="2">
    <source>
        <dbReference type="Proteomes" id="UP001149165"/>
    </source>
</evidence>
<organism evidence="1 2">
    <name type="scientific">Penicillium angulare</name>
    <dbReference type="NCBI Taxonomy" id="116970"/>
    <lineage>
        <taxon>Eukaryota</taxon>
        <taxon>Fungi</taxon>
        <taxon>Dikarya</taxon>
        <taxon>Ascomycota</taxon>
        <taxon>Pezizomycotina</taxon>
        <taxon>Eurotiomycetes</taxon>
        <taxon>Eurotiomycetidae</taxon>
        <taxon>Eurotiales</taxon>
        <taxon>Aspergillaceae</taxon>
        <taxon>Penicillium</taxon>
    </lineage>
</organism>
<name>A0A9W9ESI3_9EURO</name>
<comment type="caution">
    <text evidence="1">The sequence shown here is derived from an EMBL/GenBank/DDBJ whole genome shotgun (WGS) entry which is preliminary data.</text>
</comment>
<protein>
    <submittedName>
        <fullName evidence="1">Uncharacterized protein</fullName>
    </submittedName>
</protein>
<sequence length="171" mass="19100">MPASWFQYPLVTVGNVIQLEKKQWTVLRQYGERDAQASSDDPPSFVSTKLKCQSGNITAYMRIFMQVPFIGTESTPPHERAKQATTFNPRELQALSRLTTKGSRFAPRLLDTSIQTQDSVNGLVPGGALVFLVWEIVPGVRLGDTLGSDVFWALSPDERNRIRAALVRGYE</sequence>